<dbReference type="InterPro" id="IPR002035">
    <property type="entry name" value="VWF_A"/>
</dbReference>
<evidence type="ECO:0000256" key="3">
    <source>
        <dbReference type="SAM" id="MobiDB-lite"/>
    </source>
</evidence>
<feature type="compositionally biased region" description="Polar residues" evidence="3">
    <location>
        <begin position="627"/>
        <end position="637"/>
    </location>
</feature>
<keyword evidence="6" id="KW-1185">Reference proteome</keyword>
<dbReference type="GO" id="GO:0005544">
    <property type="term" value="F:calcium-dependent phospholipid binding"/>
    <property type="evidence" value="ECO:0007669"/>
    <property type="project" value="InterPro"/>
</dbReference>
<reference evidence="5" key="1">
    <citation type="journal article" date="2020" name="Fungal Divers.">
        <title>Resolving the Mortierellaceae phylogeny through synthesis of multi-gene phylogenetics and phylogenomics.</title>
        <authorList>
            <person name="Vandepol N."/>
            <person name="Liber J."/>
            <person name="Desiro A."/>
            <person name="Na H."/>
            <person name="Kennedy M."/>
            <person name="Barry K."/>
            <person name="Grigoriev I.V."/>
            <person name="Miller A.N."/>
            <person name="O'Donnell K."/>
            <person name="Stajich J.E."/>
            <person name="Bonito G."/>
        </authorList>
    </citation>
    <scope>NUCLEOTIDE SEQUENCE</scope>
    <source>
        <strain evidence="5">NRRL 2769</strain>
    </source>
</reference>
<comment type="caution">
    <text evidence="5">The sequence shown here is derived from an EMBL/GenBank/DDBJ whole genome shotgun (WGS) entry which is preliminary data.</text>
</comment>
<protein>
    <submittedName>
        <fullName evidence="5">Copine-8</fullName>
    </submittedName>
</protein>
<sequence length="637" mass="69430">MTERIKDNLNPVFVNGLQIDYQFETIQKLRFVVCDIDDKDSKNLADQDFLGEAFTDLGSIIGAVGNQVALPLTCPKHKQNRGHILIRGEELSSSKRVVNFAMRGIDLTKRGLFKSRPSAFIVIQRANENGTFSPVYKSDYVESEDDPIWKPFTVKESVLCNGDPSRPLKVEVMSYKDSGAHTVIGTTPTFSIAGLSHLQIPHSMPIPPMPGPSSLVIQSFSITEAPSFLDFIAGGGTLGLSIAIDFTQSNGDPRNPQSLHYKSPTGENEYTRAIRSVGNILQCYDTNKRFPVFGFGGRINGQVSHAFALNGNPSNTDLFIDCMIGQPEVEGVEGVLSAYWNAHSFVELYGPTNFAPVISEATNRAKSCEPYEYTTLLILTDGAITDMDATVKALKIAGEHALSIIIVGVGNANFTNMNELDGDGGTRNRGRDIVQFVAARKFPPHKEYGLAEALLAELPGQFMDYMTRHQIRPRPPIRNDTEAAMAALYHTVPAATPQYAPPVGPPPAAHHPQPQSYGAQPPSSGMHPGSVPNPGYPYNSSGNPYGAPPLVPGQQSYYPSQYGALPSQASQYPPPQGVSPMYPPQRPPFEPQHEYPAHKESPIYPFPQPDRSVSPVHPPPQQPRGLDTQNAEAVSKD</sequence>
<dbReference type="InterPro" id="IPR036465">
    <property type="entry name" value="vWFA_dom_sf"/>
</dbReference>
<gene>
    <name evidence="5" type="primary">CPNE8_2</name>
    <name evidence="5" type="ORF">BGZ80_009186</name>
</gene>
<evidence type="ECO:0000256" key="1">
    <source>
        <dbReference type="ARBA" id="ARBA00009048"/>
    </source>
</evidence>
<evidence type="ECO:0000313" key="5">
    <source>
        <dbReference type="EMBL" id="KAG0016491.1"/>
    </source>
</evidence>
<keyword evidence="2" id="KW-0677">Repeat</keyword>
<feature type="compositionally biased region" description="Pro residues" evidence="3">
    <location>
        <begin position="499"/>
        <end position="509"/>
    </location>
</feature>
<dbReference type="PANTHER" id="PTHR10857:SF106">
    <property type="entry name" value="C2 DOMAIN-CONTAINING PROTEIN"/>
    <property type="match status" value="1"/>
</dbReference>
<feature type="domain" description="C2" evidence="4">
    <location>
        <begin position="1"/>
        <end position="72"/>
    </location>
</feature>
<dbReference type="Gene3D" id="2.60.40.150">
    <property type="entry name" value="C2 domain"/>
    <property type="match status" value="1"/>
</dbReference>
<dbReference type="AlphaFoldDB" id="A0A9P6MWP6"/>
<dbReference type="PANTHER" id="PTHR10857">
    <property type="entry name" value="COPINE"/>
    <property type="match status" value="1"/>
</dbReference>
<dbReference type="SUPFAM" id="SSF53300">
    <property type="entry name" value="vWA-like"/>
    <property type="match status" value="1"/>
</dbReference>
<dbReference type="InterPro" id="IPR045052">
    <property type="entry name" value="Copine"/>
</dbReference>
<dbReference type="CDD" id="cd04047">
    <property type="entry name" value="C2B_Copine"/>
    <property type="match status" value="1"/>
</dbReference>
<evidence type="ECO:0000259" key="4">
    <source>
        <dbReference type="PROSITE" id="PS50004"/>
    </source>
</evidence>
<name>A0A9P6MWP6_9FUNG</name>
<evidence type="ECO:0000313" key="6">
    <source>
        <dbReference type="Proteomes" id="UP000703661"/>
    </source>
</evidence>
<dbReference type="SUPFAM" id="SSF49562">
    <property type="entry name" value="C2 domain (Calcium/lipid-binding domain, CaLB)"/>
    <property type="match status" value="2"/>
</dbReference>
<dbReference type="InterPro" id="IPR000008">
    <property type="entry name" value="C2_dom"/>
</dbReference>
<dbReference type="SMART" id="SM00327">
    <property type="entry name" value="VWA"/>
    <property type="match status" value="1"/>
</dbReference>
<dbReference type="Pfam" id="PF00168">
    <property type="entry name" value="C2"/>
    <property type="match status" value="2"/>
</dbReference>
<dbReference type="InterPro" id="IPR010734">
    <property type="entry name" value="Copine_C"/>
</dbReference>
<dbReference type="Proteomes" id="UP000703661">
    <property type="component" value="Unassembled WGS sequence"/>
</dbReference>
<dbReference type="GO" id="GO:0071277">
    <property type="term" value="P:cellular response to calcium ion"/>
    <property type="evidence" value="ECO:0007669"/>
    <property type="project" value="TreeGrafter"/>
</dbReference>
<dbReference type="Pfam" id="PF07002">
    <property type="entry name" value="Copine"/>
    <property type="match status" value="1"/>
</dbReference>
<dbReference type="PROSITE" id="PS50004">
    <property type="entry name" value="C2"/>
    <property type="match status" value="1"/>
</dbReference>
<dbReference type="GO" id="GO:0005886">
    <property type="term" value="C:plasma membrane"/>
    <property type="evidence" value="ECO:0007669"/>
    <property type="project" value="TreeGrafter"/>
</dbReference>
<accession>A0A9P6MWP6</accession>
<proteinExistence type="inferred from homology"/>
<dbReference type="EMBL" id="JAAAID010000529">
    <property type="protein sequence ID" value="KAG0016491.1"/>
    <property type="molecule type" value="Genomic_DNA"/>
</dbReference>
<feature type="region of interest" description="Disordered" evidence="3">
    <location>
        <begin position="496"/>
        <end position="637"/>
    </location>
</feature>
<organism evidence="5 6">
    <name type="scientific">Entomortierella chlamydospora</name>
    <dbReference type="NCBI Taxonomy" id="101097"/>
    <lineage>
        <taxon>Eukaryota</taxon>
        <taxon>Fungi</taxon>
        <taxon>Fungi incertae sedis</taxon>
        <taxon>Mucoromycota</taxon>
        <taxon>Mortierellomycotina</taxon>
        <taxon>Mortierellomycetes</taxon>
        <taxon>Mortierellales</taxon>
        <taxon>Mortierellaceae</taxon>
        <taxon>Entomortierella</taxon>
    </lineage>
</organism>
<feature type="compositionally biased region" description="Pro residues" evidence="3">
    <location>
        <begin position="572"/>
        <end position="590"/>
    </location>
</feature>
<comment type="similarity">
    <text evidence="1">Belongs to the copine family.</text>
</comment>
<dbReference type="InterPro" id="IPR037768">
    <property type="entry name" value="C2B_Copine"/>
</dbReference>
<dbReference type="InterPro" id="IPR035892">
    <property type="entry name" value="C2_domain_sf"/>
</dbReference>
<dbReference type="CDD" id="cd04048">
    <property type="entry name" value="C2A_Copine"/>
    <property type="match status" value="1"/>
</dbReference>
<feature type="compositionally biased region" description="Basic and acidic residues" evidence="3">
    <location>
        <begin position="591"/>
        <end position="601"/>
    </location>
</feature>
<evidence type="ECO:0000256" key="2">
    <source>
        <dbReference type="ARBA" id="ARBA00022737"/>
    </source>
</evidence>